<evidence type="ECO:0000313" key="2">
    <source>
        <dbReference type="EMBL" id="KAK3757524.1"/>
    </source>
</evidence>
<feature type="region of interest" description="Disordered" evidence="1">
    <location>
        <begin position="1"/>
        <end position="26"/>
    </location>
</feature>
<organism evidence="2 3">
    <name type="scientific">Elysia crispata</name>
    <name type="common">lettuce slug</name>
    <dbReference type="NCBI Taxonomy" id="231223"/>
    <lineage>
        <taxon>Eukaryota</taxon>
        <taxon>Metazoa</taxon>
        <taxon>Spiralia</taxon>
        <taxon>Lophotrochozoa</taxon>
        <taxon>Mollusca</taxon>
        <taxon>Gastropoda</taxon>
        <taxon>Heterobranchia</taxon>
        <taxon>Euthyneura</taxon>
        <taxon>Panpulmonata</taxon>
        <taxon>Sacoglossa</taxon>
        <taxon>Placobranchoidea</taxon>
        <taxon>Plakobranchidae</taxon>
        <taxon>Elysia</taxon>
    </lineage>
</organism>
<keyword evidence="3" id="KW-1185">Reference proteome</keyword>
<accession>A0AAE0YUP5</accession>
<dbReference type="AlphaFoldDB" id="A0AAE0YUP5"/>
<sequence>MGNKPRIDPHKGSDPVRGGRGASRPPLLQARDAMMSQHGPSGINLEFTSAKQFSCERENSISIIILHATELLALCEVQAPWSVELLILCG</sequence>
<evidence type="ECO:0000256" key="1">
    <source>
        <dbReference type="SAM" id="MobiDB-lite"/>
    </source>
</evidence>
<dbReference type="EMBL" id="JAWDGP010005359">
    <property type="protein sequence ID" value="KAK3757524.1"/>
    <property type="molecule type" value="Genomic_DNA"/>
</dbReference>
<evidence type="ECO:0000313" key="3">
    <source>
        <dbReference type="Proteomes" id="UP001283361"/>
    </source>
</evidence>
<comment type="caution">
    <text evidence="2">The sequence shown here is derived from an EMBL/GenBank/DDBJ whole genome shotgun (WGS) entry which is preliminary data.</text>
</comment>
<name>A0AAE0YUP5_9GAST</name>
<gene>
    <name evidence="2" type="ORF">RRG08_032692</name>
</gene>
<reference evidence="2" key="1">
    <citation type="journal article" date="2023" name="G3 (Bethesda)">
        <title>A reference genome for the long-term kleptoplast-retaining sea slug Elysia crispata morphotype clarki.</title>
        <authorList>
            <person name="Eastman K.E."/>
            <person name="Pendleton A.L."/>
            <person name="Shaikh M.A."/>
            <person name="Suttiyut T."/>
            <person name="Ogas R."/>
            <person name="Tomko P."/>
            <person name="Gavelis G."/>
            <person name="Widhalm J.R."/>
            <person name="Wisecaver J.H."/>
        </authorList>
    </citation>
    <scope>NUCLEOTIDE SEQUENCE</scope>
    <source>
        <strain evidence="2">ECLA1</strain>
    </source>
</reference>
<dbReference type="Proteomes" id="UP001283361">
    <property type="component" value="Unassembled WGS sequence"/>
</dbReference>
<protein>
    <submittedName>
        <fullName evidence="2">Uncharacterized protein</fullName>
    </submittedName>
</protein>
<feature type="compositionally biased region" description="Basic and acidic residues" evidence="1">
    <location>
        <begin position="1"/>
        <end position="14"/>
    </location>
</feature>
<proteinExistence type="predicted"/>